<comment type="caution">
    <text evidence="2">The sequence shown here is derived from an EMBL/GenBank/DDBJ whole genome shotgun (WGS) entry which is preliminary data.</text>
</comment>
<dbReference type="Proteomes" id="UP000310108">
    <property type="component" value="Unassembled WGS sequence"/>
</dbReference>
<reference evidence="2 3" key="1">
    <citation type="journal article" date="2019" name="PLoS ONE">
        <title>Comparative genome analysis indicates high evolutionary potential of pathogenicity genes in Colletotrichum tanaceti.</title>
        <authorList>
            <person name="Lelwala R.V."/>
            <person name="Korhonen P.K."/>
            <person name="Young N.D."/>
            <person name="Scott J.B."/>
            <person name="Ades P.A."/>
            <person name="Gasser R.B."/>
            <person name="Taylor P.W.J."/>
        </authorList>
    </citation>
    <scope>NUCLEOTIDE SEQUENCE [LARGE SCALE GENOMIC DNA]</scope>
    <source>
        <strain evidence="2">BRIP57314</strain>
    </source>
</reference>
<sequence>MQALGTHCLGEHDQAQQRARRPLDERKERTNLE</sequence>
<feature type="region of interest" description="Disordered" evidence="1">
    <location>
        <begin position="1"/>
        <end position="33"/>
    </location>
</feature>
<evidence type="ECO:0000256" key="1">
    <source>
        <dbReference type="SAM" id="MobiDB-lite"/>
    </source>
</evidence>
<organism evidence="2 3">
    <name type="scientific">Colletotrichum tanaceti</name>
    <dbReference type="NCBI Taxonomy" id="1306861"/>
    <lineage>
        <taxon>Eukaryota</taxon>
        <taxon>Fungi</taxon>
        <taxon>Dikarya</taxon>
        <taxon>Ascomycota</taxon>
        <taxon>Pezizomycotina</taxon>
        <taxon>Sordariomycetes</taxon>
        <taxon>Hypocreomycetidae</taxon>
        <taxon>Glomerellales</taxon>
        <taxon>Glomerellaceae</taxon>
        <taxon>Colletotrichum</taxon>
        <taxon>Colletotrichum destructivum species complex</taxon>
    </lineage>
</organism>
<evidence type="ECO:0000313" key="2">
    <source>
        <dbReference type="EMBL" id="TKW48497.1"/>
    </source>
</evidence>
<feature type="compositionally biased region" description="Basic and acidic residues" evidence="1">
    <location>
        <begin position="9"/>
        <end position="33"/>
    </location>
</feature>
<protein>
    <submittedName>
        <fullName evidence="2">Uncharacterized protein</fullName>
    </submittedName>
</protein>
<evidence type="ECO:0000313" key="3">
    <source>
        <dbReference type="Proteomes" id="UP000310108"/>
    </source>
</evidence>
<gene>
    <name evidence="2" type="ORF">CTA1_5668</name>
</gene>
<dbReference type="EMBL" id="PJEX01000957">
    <property type="protein sequence ID" value="TKW48497.1"/>
    <property type="molecule type" value="Genomic_DNA"/>
</dbReference>
<name>A0A4U6X548_9PEZI</name>
<proteinExistence type="predicted"/>
<keyword evidence="3" id="KW-1185">Reference proteome</keyword>
<dbReference type="AlphaFoldDB" id="A0A4U6X548"/>
<accession>A0A4U6X548</accession>